<reference evidence="1" key="1">
    <citation type="submission" date="2022-08" db="EMBL/GenBank/DDBJ databases">
        <title>Corynebacterium sp. nov., isolated from clinical breast specimens.</title>
        <authorList>
            <person name="Zhang T."/>
        </authorList>
    </citation>
    <scope>NUCLEOTIDE SEQUENCE</scope>
    <source>
        <strain evidence="1">CCUG 57942</strain>
    </source>
</reference>
<name>A0A9Q4IJ97_9CORY</name>
<proteinExistence type="predicted"/>
<accession>A0A9Q4IJ97</accession>
<feature type="non-terminal residue" evidence="1">
    <location>
        <position position="79"/>
    </location>
</feature>
<dbReference type="AlphaFoldDB" id="A0A9Q4IJ97"/>
<protein>
    <submittedName>
        <fullName evidence="1">Uncharacterized protein</fullName>
    </submittedName>
</protein>
<organism evidence="1 2">
    <name type="scientific">Corynebacterium pilbarense</name>
    <dbReference type="NCBI Taxonomy" id="1288393"/>
    <lineage>
        <taxon>Bacteria</taxon>
        <taxon>Bacillati</taxon>
        <taxon>Actinomycetota</taxon>
        <taxon>Actinomycetes</taxon>
        <taxon>Mycobacteriales</taxon>
        <taxon>Corynebacteriaceae</taxon>
        <taxon>Corynebacterium</taxon>
    </lineage>
</organism>
<evidence type="ECO:0000313" key="2">
    <source>
        <dbReference type="Proteomes" id="UP001071110"/>
    </source>
</evidence>
<gene>
    <name evidence="1" type="ORF">NUW87_11435</name>
</gene>
<keyword evidence="2" id="KW-1185">Reference proteome</keyword>
<comment type="caution">
    <text evidence="1">The sequence shown here is derived from an EMBL/GenBank/DDBJ whole genome shotgun (WGS) entry which is preliminary data.</text>
</comment>
<dbReference type="EMBL" id="JANRML010000087">
    <property type="protein sequence ID" value="MCZ2221962.1"/>
    <property type="molecule type" value="Genomic_DNA"/>
</dbReference>
<dbReference type="Proteomes" id="UP001071110">
    <property type="component" value="Unassembled WGS sequence"/>
</dbReference>
<evidence type="ECO:0000313" key="1">
    <source>
        <dbReference type="EMBL" id="MCZ2221962.1"/>
    </source>
</evidence>
<sequence>MIYFVPLINPNHWYQSDLIFIYFSSCMSSTRSGYKKLGLEPVEPLQDRPHRARLELTGDEKKDDGARDPFKFFLEESFV</sequence>